<feature type="region of interest" description="Disordered" evidence="1">
    <location>
        <begin position="1"/>
        <end position="46"/>
    </location>
</feature>
<feature type="compositionally biased region" description="Polar residues" evidence="1">
    <location>
        <begin position="1"/>
        <end position="10"/>
    </location>
</feature>
<reference evidence="2" key="1">
    <citation type="submission" date="2009-11" db="EMBL/GenBank/DDBJ databases">
        <authorList>
            <consortium name="The Broad Institute Genome Sequencing Platform"/>
            <person name="Ward D."/>
            <person name="Feldgarden M."/>
            <person name="Earl A."/>
            <person name="Young S.K."/>
            <person name="Zeng Q."/>
            <person name="Koehrsen M."/>
            <person name="Alvarado L."/>
            <person name="Berlin A."/>
            <person name="Bochicchio J."/>
            <person name="Borenstein D."/>
            <person name="Chapman S.B."/>
            <person name="Chen Z."/>
            <person name="Engels R."/>
            <person name="Freedman E."/>
            <person name="Gellesch M."/>
            <person name="Goldberg J."/>
            <person name="Griggs A."/>
            <person name="Gujja S."/>
            <person name="Heilman E."/>
            <person name="Heiman D."/>
            <person name="Hepburn T."/>
            <person name="Howarth C."/>
            <person name="Jen D."/>
            <person name="Larson L."/>
            <person name="Lewis B."/>
            <person name="Mehta T."/>
            <person name="Park D."/>
            <person name="Pearson M."/>
            <person name="Roberts A."/>
            <person name="Saif S."/>
            <person name="Shea T."/>
            <person name="Shenoy N."/>
            <person name="Sisk P."/>
            <person name="Stolte C."/>
            <person name="Sykes S."/>
            <person name="Thomson T."/>
            <person name="Walk T."/>
            <person name="White J."/>
            <person name="Yandava C."/>
            <person name="Izard J."/>
            <person name="Baranova O.V."/>
            <person name="Blanton J.M."/>
            <person name="Tanner A.C."/>
            <person name="Dewhirst F.E."/>
            <person name="Haas B."/>
            <person name="Nusbaum C."/>
            <person name="Birren B."/>
        </authorList>
    </citation>
    <scope>NUCLEOTIDE SEQUENCE [LARGE SCALE GENOMIC DNA]</scope>
    <source>
        <strain evidence="2">1-1 BBBD Race 1</strain>
    </source>
</reference>
<protein>
    <submittedName>
        <fullName evidence="2 3">Uncharacterized protein</fullName>
    </submittedName>
</protein>
<reference evidence="3" key="4">
    <citation type="submission" date="2025-05" db="UniProtKB">
        <authorList>
            <consortium name="EnsemblFungi"/>
        </authorList>
    </citation>
    <scope>IDENTIFICATION</scope>
    <source>
        <strain evidence="3">isolate 1-1 / race 1 (BBBD)</strain>
    </source>
</reference>
<keyword evidence="4" id="KW-1185">Reference proteome</keyword>
<dbReference type="AlphaFoldDB" id="A0A180G3T5"/>
<evidence type="ECO:0000313" key="4">
    <source>
        <dbReference type="Proteomes" id="UP000005240"/>
    </source>
</evidence>
<reference evidence="3 4" key="3">
    <citation type="journal article" date="2017" name="G3 (Bethesda)">
        <title>Comparative analysis highlights variable genome content of wheat rusts and divergence of the mating loci.</title>
        <authorList>
            <person name="Cuomo C.A."/>
            <person name="Bakkeren G."/>
            <person name="Khalil H.B."/>
            <person name="Panwar V."/>
            <person name="Joly D."/>
            <person name="Linning R."/>
            <person name="Sakthikumar S."/>
            <person name="Song X."/>
            <person name="Adiconis X."/>
            <person name="Fan L."/>
            <person name="Goldberg J.M."/>
            <person name="Levin J.Z."/>
            <person name="Young S."/>
            <person name="Zeng Q."/>
            <person name="Anikster Y."/>
            <person name="Bruce M."/>
            <person name="Wang M."/>
            <person name="Yin C."/>
            <person name="McCallum B."/>
            <person name="Szabo L.J."/>
            <person name="Hulbert S."/>
            <person name="Chen X."/>
            <person name="Fellers J.P."/>
        </authorList>
    </citation>
    <scope>NUCLEOTIDE SEQUENCE</scope>
    <source>
        <strain evidence="3">isolate 1-1 / race 1 (BBBD)</strain>
        <strain evidence="4">Isolate 1-1 / race 1 (BBBD)</strain>
    </source>
</reference>
<name>A0A180G3T5_PUCT1</name>
<evidence type="ECO:0000256" key="1">
    <source>
        <dbReference type="SAM" id="MobiDB-lite"/>
    </source>
</evidence>
<reference evidence="2" key="2">
    <citation type="submission" date="2016-05" db="EMBL/GenBank/DDBJ databases">
        <title>Comparative analysis highlights variable genome content of wheat rusts and divergence of the mating loci.</title>
        <authorList>
            <person name="Cuomo C.A."/>
            <person name="Bakkeren G."/>
            <person name="Szabo L."/>
            <person name="Khalil H."/>
            <person name="Joly D."/>
            <person name="Goldberg J."/>
            <person name="Young S."/>
            <person name="Zeng Q."/>
            <person name="Fellers J."/>
        </authorList>
    </citation>
    <scope>NUCLEOTIDE SEQUENCE [LARGE SCALE GENOMIC DNA]</scope>
    <source>
        <strain evidence="2">1-1 BBBD Race 1</strain>
    </source>
</reference>
<evidence type="ECO:0000313" key="2">
    <source>
        <dbReference type="EMBL" id="OAV87304.1"/>
    </source>
</evidence>
<evidence type="ECO:0000313" key="3">
    <source>
        <dbReference type="EnsemblFungi" id="PTTG_29486-t43_1-p1"/>
    </source>
</evidence>
<dbReference type="VEuPathDB" id="FungiDB:PTTG_29486"/>
<gene>
    <name evidence="2" type="ORF">PTTG_29486</name>
</gene>
<proteinExistence type="predicted"/>
<sequence>MSDTNSNAHTHYSLANEPGDDDWVPGSEFGSDSSREPSPVSMINPNENLPVARRLHLIETRLESVIGFPEGFAIQDLPGLGGRITELERNHVRLATKVEKIPLRYRIKQLEVSLENLERTNLLHRRIADLEAYVRNHISGGGAMVSSGINGVAGPPAAAHPNEGVVQVGPEIREAADPNDSAVQVGPASGNAADLNGSVVQVNDEPAAAANSNGNAVHAGHARAGTGNLTGQVLRVGHGAAWAVGRRFAPWPLDDVGRDVPVTECPGSNSDGSVVQVIYEPAAAAISNGSAAHVGHGPAGACNLTGEVLRVGLEAARVVGPRLAPFPFEDLVRDVPFTEGPRPDEPMRSPSGSGRADEMEVASEGEIISETRKRSVTDQGIETHGGKRPKLE</sequence>
<accession>A0A180G3T5</accession>
<dbReference type="EMBL" id="ADAS02000476">
    <property type="protein sequence ID" value="OAV87304.1"/>
    <property type="molecule type" value="Genomic_DNA"/>
</dbReference>
<feature type="region of interest" description="Disordered" evidence="1">
    <location>
        <begin position="334"/>
        <end position="392"/>
    </location>
</feature>
<organism evidence="2">
    <name type="scientific">Puccinia triticina (isolate 1-1 / race 1 (BBBD))</name>
    <name type="common">Brown leaf rust fungus</name>
    <dbReference type="NCBI Taxonomy" id="630390"/>
    <lineage>
        <taxon>Eukaryota</taxon>
        <taxon>Fungi</taxon>
        <taxon>Dikarya</taxon>
        <taxon>Basidiomycota</taxon>
        <taxon>Pucciniomycotina</taxon>
        <taxon>Pucciniomycetes</taxon>
        <taxon>Pucciniales</taxon>
        <taxon>Pucciniaceae</taxon>
        <taxon>Puccinia</taxon>
    </lineage>
</organism>
<dbReference type="Proteomes" id="UP000005240">
    <property type="component" value="Unassembled WGS sequence"/>
</dbReference>
<dbReference type="EnsemblFungi" id="PTTG_29486-t43_1">
    <property type="protein sequence ID" value="PTTG_29486-t43_1-p1"/>
    <property type="gene ID" value="PTTG_29486"/>
</dbReference>